<keyword evidence="14" id="KW-0177">Collagen degradation</keyword>
<feature type="disulfide bond" evidence="22">
    <location>
        <begin position="282"/>
        <end position="468"/>
    </location>
</feature>
<dbReference type="SUPFAM" id="SSF55486">
    <property type="entry name" value="Metalloproteases ('zincins'), catalytic domain"/>
    <property type="match status" value="1"/>
</dbReference>
<dbReference type="GO" id="GO:0006508">
    <property type="term" value="P:proteolysis"/>
    <property type="evidence" value="ECO:0007669"/>
    <property type="project" value="UniProtKB-KW"/>
</dbReference>
<comment type="cofactor">
    <cofactor evidence="21">
        <name>Zn(2+)</name>
        <dbReference type="ChEBI" id="CHEBI:29105"/>
    </cofactor>
    <text evidence="21">Binds 2 Zn(2+) ions per subunit.</text>
</comment>
<evidence type="ECO:0000256" key="23">
    <source>
        <dbReference type="PIRSR" id="PIRSR621190-5"/>
    </source>
</evidence>
<dbReference type="InterPro" id="IPR033739">
    <property type="entry name" value="M10A_MMP"/>
</dbReference>
<feature type="binding site" evidence="21">
    <location>
        <position position="196"/>
    </location>
    <ligand>
        <name>Ca(2+)</name>
        <dbReference type="ChEBI" id="CHEBI:29108"/>
        <label>3</label>
    </ligand>
</feature>
<dbReference type="CDD" id="cd00094">
    <property type="entry name" value="HX"/>
    <property type="match status" value="1"/>
</dbReference>
<evidence type="ECO:0000256" key="17">
    <source>
        <dbReference type="ARBA" id="ARBA00023180"/>
    </source>
</evidence>
<dbReference type="GO" id="GO:0030198">
    <property type="term" value="P:extracellular matrix organization"/>
    <property type="evidence" value="ECO:0007669"/>
    <property type="project" value="TreeGrafter"/>
</dbReference>
<feature type="repeat" description="Hemopexin" evidence="24">
    <location>
        <begin position="425"/>
        <end position="468"/>
    </location>
</feature>
<dbReference type="Gene3D" id="3.40.390.10">
    <property type="entry name" value="Collagenase (Catalytic Domain)"/>
    <property type="match status" value="1"/>
</dbReference>
<keyword evidence="7 20" id="KW-0479">Metal-binding</keyword>
<keyword evidence="15" id="KW-0865">Zymogen</keyword>
<keyword evidence="16 22" id="KW-1015">Disulfide bond</keyword>
<dbReference type="Gene3D" id="2.110.10.10">
    <property type="entry name" value="Hemopexin-like domain"/>
    <property type="match status" value="1"/>
</dbReference>
<dbReference type="SMART" id="SM00120">
    <property type="entry name" value="HX"/>
    <property type="match status" value="4"/>
</dbReference>
<feature type="chain" id="PRO_5035723284" description="Collagenase 3" evidence="25">
    <location>
        <begin position="20"/>
        <end position="468"/>
    </location>
</feature>
<comment type="cofactor">
    <cofactor evidence="21">
        <name>Ca(2+)</name>
        <dbReference type="ChEBI" id="CHEBI:29108"/>
    </cofactor>
    <text evidence="21">Can bind about 5 Ca(2+) ions per subunit.</text>
</comment>
<reference evidence="27" key="1">
    <citation type="thesis" date="2021" institute="BYU ScholarsArchive" country="Provo, UT, USA">
        <title>Applications of and Algorithms for Genome Assembly and Genomic Analyses with an Emphasis on Marine Teleosts.</title>
        <authorList>
            <person name="Pickett B.D."/>
        </authorList>
    </citation>
    <scope>NUCLEOTIDE SEQUENCE</scope>
    <source>
        <strain evidence="27">HI-2016</strain>
    </source>
</reference>
<keyword evidence="6" id="KW-0645">Protease</keyword>
<feature type="binding site" evidence="21">
    <location>
        <position position="190"/>
    </location>
    <ligand>
        <name>Ca(2+)</name>
        <dbReference type="ChEBI" id="CHEBI:29108"/>
        <label>2</label>
    </ligand>
</feature>
<feature type="short sequence motif" description="Cysteine switch" evidence="23">
    <location>
        <begin position="91"/>
        <end position="98"/>
    </location>
</feature>
<feature type="binding site" evidence="20">
    <location>
        <position position="216"/>
    </location>
    <ligand>
        <name>Zn(2+)</name>
        <dbReference type="ChEBI" id="CHEBI:29105"/>
        <label>2</label>
        <note>catalytic</note>
    </ligand>
</feature>
<feature type="binding site" description="in inhibited form" evidence="21">
    <location>
        <position position="93"/>
    </location>
    <ligand>
        <name>Zn(2+)</name>
        <dbReference type="ChEBI" id="CHEBI:29105"/>
        <label>2</label>
        <note>catalytic</note>
    </ligand>
</feature>
<dbReference type="Pfam" id="PF00413">
    <property type="entry name" value="Peptidase_M10"/>
    <property type="match status" value="1"/>
</dbReference>
<keyword evidence="13" id="KW-0482">Metalloprotease</keyword>
<evidence type="ECO:0000256" key="2">
    <source>
        <dbReference type="ARBA" id="ARBA00010370"/>
    </source>
</evidence>
<feature type="binding site" evidence="21">
    <location>
        <position position="335"/>
    </location>
    <ligand>
        <name>Ca(2+)</name>
        <dbReference type="ChEBI" id="CHEBI:29108"/>
        <label>5</label>
    </ligand>
</feature>
<dbReference type="PROSITE" id="PS51642">
    <property type="entry name" value="HEMOPEXIN_2"/>
    <property type="match status" value="4"/>
</dbReference>
<evidence type="ECO:0000256" key="3">
    <source>
        <dbReference type="ARBA" id="ARBA00018037"/>
    </source>
</evidence>
<dbReference type="SUPFAM" id="SSF50923">
    <property type="entry name" value="Hemopexin-like domain"/>
    <property type="match status" value="1"/>
</dbReference>
<dbReference type="GO" id="GO:0004222">
    <property type="term" value="F:metalloendopeptidase activity"/>
    <property type="evidence" value="ECO:0007669"/>
    <property type="project" value="InterPro"/>
</dbReference>
<keyword evidence="17" id="KW-0325">Glycoprotein</keyword>
<feature type="repeat" description="Hemopexin" evidence="24">
    <location>
        <begin position="329"/>
        <end position="374"/>
    </location>
</feature>
<dbReference type="GO" id="GO:0005615">
    <property type="term" value="C:extracellular space"/>
    <property type="evidence" value="ECO:0007669"/>
    <property type="project" value="TreeGrafter"/>
</dbReference>
<dbReference type="SUPFAM" id="SSF47090">
    <property type="entry name" value="PGBD-like"/>
    <property type="match status" value="1"/>
</dbReference>
<dbReference type="InterPro" id="IPR000585">
    <property type="entry name" value="Hemopexin-like_dom"/>
</dbReference>
<evidence type="ECO:0000256" key="4">
    <source>
        <dbReference type="ARBA" id="ARBA00022525"/>
    </source>
</evidence>
<evidence type="ECO:0000256" key="21">
    <source>
        <dbReference type="PIRSR" id="PIRSR621190-2"/>
    </source>
</evidence>
<feature type="binding site" evidence="21">
    <location>
        <position position="192"/>
    </location>
    <ligand>
        <name>Ca(2+)</name>
        <dbReference type="ChEBI" id="CHEBI:29108"/>
        <label>2</label>
    </ligand>
</feature>
<keyword evidence="28" id="KW-1185">Reference proteome</keyword>
<evidence type="ECO:0000313" key="28">
    <source>
        <dbReference type="Proteomes" id="UP000824540"/>
    </source>
</evidence>
<comment type="caution">
    <text evidence="27">The sequence shown here is derived from an EMBL/GenBank/DDBJ whole genome shotgun (WGS) entry which is preliminary data.</text>
</comment>
<dbReference type="GO" id="GO:0030574">
    <property type="term" value="P:collagen catabolic process"/>
    <property type="evidence" value="ECO:0007669"/>
    <property type="project" value="UniProtKB-KW"/>
</dbReference>
<evidence type="ECO:0000256" key="1">
    <source>
        <dbReference type="ARBA" id="ARBA00004498"/>
    </source>
</evidence>
<feature type="binding site" evidence="21">
    <location>
        <position position="174"/>
    </location>
    <ligand>
        <name>Ca(2+)</name>
        <dbReference type="ChEBI" id="CHEBI:29108"/>
        <label>3</label>
    </ligand>
</feature>
<feature type="binding site" evidence="21">
    <location>
        <position position="429"/>
    </location>
    <ligand>
        <name>Ca(2+)</name>
        <dbReference type="ChEBI" id="CHEBI:29108"/>
        <label>4</label>
    </ligand>
</feature>
<feature type="binding site" evidence="21">
    <location>
        <position position="194"/>
    </location>
    <ligand>
        <name>Zn(2+)</name>
        <dbReference type="ChEBI" id="CHEBI:29105"/>
        <label>1</label>
    </ligand>
</feature>
<evidence type="ECO:0000256" key="14">
    <source>
        <dbReference type="ARBA" id="ARBA00023105"/>
    </source>
</evidence>
<feature type="binding site" evidence="21">
    <location>
        <position position="289"/>
    </location>
    <ligand>
        <name>Ca(2+)</name>
        <dbReference type="ChEBI" id="CHEBI:29108"/>
        <label>4</label>
    </ligand>
</feature>
<accession>A0A8T2NUZ0</accession>
<evidence type="ECO:0000256" key="11">
    <source>
        <dbReference type="ARBA" id="ARBA00022833"/>
    </source>
</evidence>
<gene>
    <name evidence="27" type="ORF">JZ751_019220</name>
</gene>
<dbReference type="InterPro" id="IPR018487">
    <property type="entry name" value="Hemopexin-like_repeat"/>
</dbReference>
<feature type="binding site" evidence="21">
    <location>
        <position position="173"/>
    </location>
    <ligand>
        <name>Ca(2+)</name>
        <dbReference type="ChEBI" id="CHEBI:29108"/>
        <label>3</label>
    </ligand>
</feature>
<evidence type="ECO:0000256" key="24">
    <source>
        <dbReference type="PROSITE-ProRule" id="PRU01011"/>
    </source>
</evidence>
<feature type="binding site" evidence="21">
    <location>
        <position position="168"/>
    </location>
    <ligand>
        <name>Zn(2+)</name>
        <dbReference type="ChEBI" id="CHEBI:29105"/>
        <label>1</label>
    </ligand>
</feature>
<dbReference type="InterPro" id="IPR036365">
    <property type="entry name" value="PGBD-like_sf"/>
</dbReference>
<feature type="binding site" evidence="21">
    <location>
        <position position="199"/>
    </location>
    <ligand>
        <name>Ca(2+)</name>
        <dbReference type="ChEBI" id="CHEBI:29108"/>
        <label>3</label>
    </ligand>
</feature>
<evidence type="ECO:0000256" key="22">
    <source>
        <dbReference type="PIRSR" id="PIRSR621190-3"/>
    </source>
</evidence>
<keyword evidence="8 25" id="KW-0732">Signal</keyword>
<feature type="binding site" evidence="21">
    <location>
        <position position="382"/>
    </location>
    <ligand>
        <name>Ca(2+)</name>
        <dbReference type="ChEBI" id="CHEBI:29108"/>
        <label>5</label>
    </ligand>
</feature>
<dbReference type="InterPro" id="IPR021190">
    <property type="entry name" value="Pept_M10A"/>
</dbReference>
<evidence type="ECO:0000256" key="18">
    <source>
        <dbReference type="ARBA" id="ARBA00031807"/>
    </source>
</evidence>
<dbReference type="Pfam" id="PF01471">
    <property type="entry name" value="PG_binding_1"/>
    <property type="match status" value="1"/>
</dbReference>
<dbReference type="FunFam" id="2.110.10.10:FF:000002">
    <property type="entry name" value="Matrix metallopeptidase 3"/>
    <property type="match status" value="1"/>
</dbReference>
<evidence type="ECO:0000256" key="6">
    <source>
        <dbReference type="ARBA" id="ARBA00022670"/>
    </source>
</evidence>
<feature type="binding site" evidence="21">
    <location>
        <position position="156"/>
    </location>
    <ligand>
        <name>Ca(2+)</name>
        <dbReference type="ChEBI" id="CHEBI:29108"/>
        <label>2</label>
    </ligand>
</feature>
<protein>
    <recommendedName>
        <fullName evidence="3">Collagenase 3</fullName>
    </recommendedName>
    <alternativeName>
        <fullName evidence="18">Matrix metalloproteinase-13</fullName>
    </alternativeName>
</protein>
<dbReference type="PANTHER" id="PTHR10201:SF165">
    <property type="entry name" value="COLLAGENASE 3"/>
    <property type="match status" value="1"/>
</dbReference>
<dbReference type="CDD" id="cd04278">
    <property type="entry name" value="ZnMc_MMP"/>
    <property type="match status" value="1"/>
</dbReference>
<dbReference type="GO" id="GO:0008270">
    <property type="term" value="F:zinc ion binding"/>
    <property type="evidence" value="ECO:0007669"/>
    <property type="project" value="InterPro"/>
</dbReference>
<dbReference type="GO" id="GO:0031012">
    <property type="term" value="C:extracellular matrix"/>
    <property type="evidence" value="ECO:0007669"/>
    <property type="project" value="InterPro"/>
</dbReference>
<dbReference type="InterPro" id="IPR001818">
    <property type="entry name" value="Pept_M10_metallopeptidase"/>
</dbReference>
<dbReference type="EMBL" id="JAFBMS010000035">
    <property type="protein sequence ID" value="KAG9341412.1"/>
    <property type="molecule type" value="Genomic_DNA"/>
</dbReference>
<keyword evidence="5" id="KW-0272">Extracellular matrix</keyword>
<dbReference type="PRINTS" id="PR00138">
    <property type="entry name" value="MATRIXIN"/>
</dbReference>
<feature type="active site" evidence="19">
    <location>
        <position position="217"/>
    </location>
</feature>
<dbReference type="FunFam" id="3.40.390.10:FF:000007">
    <property type="entry name" value="Collagenase 3"/>
    <property type="match status" value="1"/>
</dbReference>
<feature type="signal peptide" evidence="25">
    <location>
        <begin position="1"/>
        <end position="19"/>
    </location>
</feature>
<sequence length="468" mass="53454">MLALTWSLTALLLPCLLLAFPLPPPNPEDGPLEFAKEYLEHFYGLQPSSGRQRRMAEMDGFQDKLKEMQRNFGLEETGELDDCTLAAMKMPRCGLSDVETVGDSTKWKNNVLTYSLRNYSTKMKLSHVKKAVRSALRMWSEFTPLRFKLTAKEEADIMISFKTGDHADNFAFDGNGGVLAHAFQPGWDIGGDVHFDQDEQWTLNSSGINLFAVAVHEFGHALGLHHSPDPGAVMFPAYSFVPLDEFALSQNDVESIQKLYGVKPRSRSPTPPRIPPKTPEKCDPELTFDAVMTLQQEMIFFKDRFMWRSHPNFDKIGITLMASLWSGVPSHINAAYERSDHTILFFKGSGYWAVRQLDVLDGFPKNIVEFGFPPSVRQIDAALHLHAARHTFFFTGNECWRYNEEQKQMEAGYPKPINHEWPGVNTRVDAAVFYEGFIYFFSGNLHYKYDPIRKYVVQKMNSNKWLHC</sequence>
<feature type="repeat" description="Hemopexin" evidence="24">
    <location>
        <begin position="376"/>
        <end position="424"/>
    </location>
</feature>
<feature type="binding site" evidence="20">
    <location>
        <position position="220"/>
    </location>
    <ligand>
        <name>Zn(2+)</name>
        <dbReference type="ChEBI" id="CHEBI:29105"/>
        <label>2</label>
        <note>catalytic</note>
    </ligand>
</feature>
<dbReference type="PANTHER" id="PTHR10201">
    <property type="entry name" value="MATRIX METALLOPROTEINASE"/>
    <property type="match status" value="1"/>
</dbReference>
<evidence type="ECO:0000256" key="15">
    <source>
        <dbReference type="ARBA" id="ARBA00023145"/>
    </source>
</evidence>
<evidence type="ECO:0000256" key="5">
    <source>
        <dbReference type="ARBA" id="ARBA00022530"/>
    </source>
</evidence>
<keyword evidence="10" id="KW-0378">Hydrolase</keyword>
<dbReference type="Proteomes" id="UP000824540">
    <property type="component" value="Unassembled WGS sequence"/>
</dbReference>
<feature type="binding site" evidence="21">
    <location>
        <position position="181"/>
    </location>
    <ligand>
        <name>Zn(2+)</name>
        <dbReference type="ChEBI" id="CHEBI:29105"/>
        <label>1</label>
    </ligand>
</feature>
<evidence type="ECO:0000256" key="12">
    <source>
        <dbReference type="ARBA" id="ARBA00022837"/>
    </source>
</evidence>
<feature type="domain" description="Peptidase metallopeptidase" evidence="26">
    <location>
        <begin position="103"/>
        <end position="262"/>
    </location>
</feature>
<evidence type="ECO:0000256" key="19">
    <source>
        <dbReference type="PIRSR" id="PIRSR001191-1"/>
    </source>
</evidence>
<evidence type="ECO:0000256" key="9">
    <source>
        <dbReference type="ARBA" id="ARBA00022737"/>
    </source>
</evidence>
<dbReference type="SMART" id="SM00235">
    <property type="entry name" value="ZnMc"/>
    <property type="match status" value="1"/>
</dbReference>
<evidence type="ECO:0000256" key="8">
    <source>
        <dbReference type="ARBA" id="ARBA00022729"/>
    </source>
</evidence>
<dbReference type="AlphaFoldDB" id="A0A8T2NUZ0"/>
<proteinExistence type="inferred from homology"/>
<keyword evidence="4" id="KW-0964">Secreted</keyword>
<feature type="binding site" evidence="20">
    <location>
        <position position="226"/>
    </location>
    <ligand>
        <name>Zn(2+)</name>
        <dbReference type="ChEBI" id="CHEBI:29105"/>
        <label>2</label>
        <note>catalytic</note>
    </ligand>
</feature>
<keyword evidence="9" id="KW-0677">Repeat</keyword>
<dbReference type="OrthoDB" id="406838at2759"/>
<feature type="repeat" description="Hemopexin" evidence="24">
    <location>
        <begin position="279"/>
        <end position="328"/>
    </location>
</feature>
<comment type="similarity">
    <text evidence="2">Belongs to the peptidase M10A family.</text>
</comment>
<feature type="binding site" evidence="21">
    <location>
        <position position="166"/>
    </location>
    <ligand>
        <name>Zn(2+)</name>
        <dbReference type="ChEBI" id="CHEBI:29105"/>
        <label>1</label>
    </ligand>
</feature>
<evidence type="ECO:0000259" key="26">
    <source>
        <dbReference type="SMART" id="SM00235"/>
    </source>
</evidence>
<dbReference type="PIRSF" id="PIRSF001191">
    <property type="entry name" value="Peptidase_M10A_matrix"/>
    <property type="match status" value="1"/>
</dbReference>
<evidence type="ECO:0000256" key="13">
    <source>
        <dbReference type="ARBA" id="ARBA00023049"/>
    </source>
</evidence>
<dbReference type="Pfam" id="PF00045">
    <property type="entry name" value="Hemopexin"/>
    <property type="match status" value="4"/>
</dbReference>
<evidence type="ECO:0000256" key="25">
    <source>
        <dbReference type="SAM" id="SignalP"/>
    </source>
</evidence>
<dbReference type="InterPro" id="IPR002477">
    <property type="entry name" value="Peptidoglycan-bd-like"/>
</dbReference>
<comment type="subcellular location">
    <subcellularLocation>
        <location evidence="1">Secreted</location>
        <location evidence="1">Extracellular space</location>
        <location evidence="1">Extracellular matrix</location>
    </subcellularLocation>
</comment>
<evidence type="ECO:0000313" key="27">
    <source>
        <dbReference type="EMBL" id="KAG9341412.1"/>
    </source>
</evidence>
<evidence type="ECO:0000256" key="7">
    <source>
        <dbReference type="ARBA" id="ARBA00022723"/>
    </source>
</evidence>
<dbReference type="InterPro" id="IPR036375">
    <property type="entry name" value="Hemopexin-like_dom_sf"/>
</dbReference>
<evidence type="ECO:0000256" key="16">
    <source>
        <dbReference type="ARBA" id="ARBA00023157"/>
    </source>
</evidence>
<organism evidence="27 28">
    <name type="scientific">Albula glossodonta</name>
    <name type="common">roundjaw bonefish</name>
    <dbReference type="NCBI Taxonomy" id="121402"/>
    <lineage>
        <taxon>Eukaryota</taxon>
        <taxon>Metazoa</taxon>
        <taxon>Chordata</taxon>
        <taxon>Craniata</taxon>
        <taxon>Vertebrata</taxon>
        <taxon>Euteleostomi</taxon>
        <taxon>Actinopterygii</taxon>
        <taxon>Neopterygii</taxon>
        <taxon>Teleostei</taxon>
        <taxon>Albuliformes</taxon>
        <taxon>Albulidae</taxon>
        <taxon>Albula</taxon>
    </lineage>
</organism>
<evidence type="ECO:0000256" key="20">
    <source>
        <dbReference type="PIRSR" id="PIRSR001191-2"/>
    </source>
</evidence>
<dbReference type="InterPro" id="IPR024079">
    <property type="entry name" value="MetalloPept_cat_dom_sf"/>
</dbReference>
<dbReference type="InterPro" id="IPR006026">
    <property type="entry name" value="Peptidase_Metallo"/>
</dbReference>
<keyword evidence="12 21" id="KW-0106">Calcium</keyword>
<keyword evidence="11 20" id="KW-0862">Zinc</keyword>
<feature type="binding site" evidence="21">
    <location>
        <position position="234"/>
    </location>
    <ligand>
        <name>Zn(2+)</name>
        <dbReference type="ChEBI" id="CHEBI:29105"/>
        <label>2</label>
        <note>catalytic</note>
    </ligand>
</feature>
<feature type="binding site" evidence="21">
    <location>
        <position position="199"/>
    </location>
    <ligand>
        <name>Ca(2+)</name>
        <dbReference type="ChEBI" id="CHEBI:29108"/>
        <label>1</label>
    </ligand>
</feature>
<evidence type="ECO:0000256" key="10">
    <source>
        <dbReference type="ARBA" id="ARBA00022801"/>
    </source>
</evidence>
<name>A0A8T2NUZ0_9TELE</name>